<comment type="caution">
    <text evidence="1">The sequence shown here is derived from an EMBL/GenBank/DDBJ whole genome shotgun (WGS) entry which is preliminary data.</text>
</comment>
<organism evidence="1">
    <name type="scientific">bioreactor metagenome</name>
    <dbReference type="NCBI Taxonomy" id="1076179"/>
    <lineage>
        <taxon>unclassified sequences</taxon>
        <taxon>metagenomes</taxon>
        <taxon>ecological metagenomes</taxon>
    </lineage>
</organism>
<protein>
    <submittedName>
        <fullName evidence="1">Uncharacterized protein</fullName>
    </submittedName>
</protein>
<evidence type="ECO:0000313" key="1">
    <source>
        <dbReference type="EMBL" id="MPM92720.1"/>
    </source>
</evidence>
<reference evidence="1" key="1">
    <citation type="submission" date="2019-08" db="EMBL/GenBank/DDBJ databases">
        <authorList>
            <person name="Kucharzyk K."/>
            <person name="Murdoch R.W."/>
            <person name="Higgins S."/>
            <person name="Loffler F."/>
        </authorList>
    </citation>
    <scope>NUCLEOTIDE SEQUENCE</scope>
</reference>
<dbReference type="EMBL" id="VSSQ01039624">
    <property type="protein sequence ID" value="MPM92720.1"/>
    <property type="molecule type" value="Genomic_DNA"/>
</dbReference>
<proteinExistence type="predicted"/>
<sequence length="118" mass="13379">MPGKCPEHKGYQAGAYQDAANLQNGMHIPGTYALVNKPGHKERDHYLHRHLHGNEQWRKKRIPFVFAHAAQQLFDHMRPSILFSGNQQRAASAALSVFSIIAALGRTINRSIKKSHFR</sequence>
<dbReference type="AlphaFoldDB" id="A0A645DTA3"/>
<gene>
    <name evidence="1" type="ORF">SDC9_139856</name>
</gene>
<accession>A0A645DTA3</accession>
<name>A0A645DTA3_9ZZZZ</name>